<keyword evidence="2 7" id="KW-1003">Cell membrane</keyword>
<dbReference type="InterPro" id="IPR006691">
    <property type="entry name" value="GyrA/parC_rep"/>
</dbReference>
<dbReference type="SUPFAM" id="SSF101904">
    <property type="entry name" value="GyrA/ParC C-terminal domain-like"/>
    <property type="match status" value="1"/>
</dbReference>
<dbReference type="Gene3D" id="3.90.199.10">
    <property type="entry name" value="Topoisomerase II, domain 5"/>
    <property type="match status" value="1"/>
</dbReference>
<dbReference type="NCBIfam" id="NF004044">
    <property type="entry name" value="PRK05561.1"/>
    <property type="match status" value="1"/>
</dbReference>
<feature type="domain" description="Topo IIA-type catalytic" evidence="9">
    <location>
        <begin position="39"/>
        <end position="502"/>
    </location>
</feature>
<dbReference type="GO" id="GO:0006265">
    <property type="term" value="P:DNA topological change"/>
    <property type="evidence" value="ECO:0007669"/>
    <property type="project" value="UniProtKB-UniRule"/>
</dbReference>
<dbReference type="PANTHER" id="PTHR43493">
    <property type="entry name" value="DNA GYRASE/TOPOISOMERASE SUBUNIT A"/>
    <property type="match status" value="1"/>
</dbReference>
<name>A0A059FBK4_9PROT</name>
<dbReference type="Pfam" id="PF03989">
    <property type="entry name" value="DNA_gyraseA_C"/>
    <property type="match status" value="3"/>
</dbReference>
<evidence type="ECO:0000259" key="9">
    <source>
        <dbReference type="PROSITE" id="PS52040"/>
    </source>
</evidence>
<comment type="function">
    <text evidence="7">Topoisomerase IV is essential for chromosome segregation. It relaxes supercoiled DNA. Performs the decatenation events required during the replication of a circular DNA molecule.</text>
</comment>
<dbReference type="CDD" id="cd00187">
    <property type="entry name" value="TOP4c"/>
    <property type="match status" value="1"/>
</dbReference>
<sequence length="744" mass="83159">MSDLKDGEPENRIINEPMSEALSKRYLAYALSTITARALPDVRDGLKPVQRRILYGMRVLRLDPEGGYRKCAKIVGDVMGNFHPHGDSSIYDTLVRLAQDFTVRYPLVDGQGNFGNIDGDSAAAYRYTEARMTVAAELLLEGLNEDAVDFRANYAENDEEPVVLPAGFPNLLANGASGIAVGMATSIPPHNAAEVIDAARLLIEKPKATTAELMDFVKGPDFPTGGIIVEPYESMLDAYETGRGSFRMRARWETEDTGRGTYQIVVTEIPYQVQKSRLLEKLGELIEAKKVPLLDDVRDESAEDVRLVLVPRSKTIEPDVLMESLFKVCDLETRFSLNMNVLHKGAPQVMGLKEVLQAYLDHRREVVVRRAQHRLDKIEKRLHLLDGYLIAYLNIDEVIRIIRNEDEPKPVLMETFGLTDVQAEAILNLRLRALRKLEEMEIRGEHQKLTEEREDLIKLLNSDRRQWTKVSKELKAARDAFDPDTELGRRRASFSDVKDVDLAAALEASKPKEPITVVLSQQGWIRGMKGHGLDTSSVKFKDGDELYLVEEVMSTDKLILMSSDGRAFTMAADKLPGGRGHGEPIRLTIDLEDSVDIIAMFRFEPERKRVMASSTGYGFVVDEKELESNRKAGKSAVNTGKGHLVCCPVVEGDMIAVVGTNKKMLIFPLSDLPEMARGKGNKLQSYSGKAELKDLITFDKRDGLIVMTGDRHRAFPEWKDWKGQRAQAGKVVPKGFPRSGTFTG</sequence>
<dbReference type="GO" id="GO:0007059">
    <property type="term" value="P:chromosome segregation"/>
    <property type="evidence" value="ECO:0007669"/>
    <property type="project" value="UniProtKB-UniRule"/>
</dbReference>
<dbReference type="Gene3D" id="2.120.10.90">
    <property type="entry name" value="DNA gyrase/topoisomerase IV, subunit A, C-terminal"/>
    <property type="match status" value="1"/>
</dbReference>
<feature type="site" description="Interaction with DNA" evidence="7">
    <location>
        <position position="83"/>
    </location>
</feature>
<evidence type="ECO:0000256" key="3">
    <source>
        <dbReference type="ARBA" id="ARBA00023029"/>
    </source>
</evidence>
<feature type="site" description="Interaction with DNA" evidence="7">
    <location>
        <position position="47"/>
    </location>
</feature>
<evidence type="ECO:0000256" key="5">
    <source>
        <dbReference type="ARBA" id="ARBA00023136"/>
    </source>
</evidence>
<feature type="site" description="Transition state stabilizer" evidence="7">
    <location>
        <position position="126"/>
    </location>
</feature>
<comment type="caution">
    <text evidence="10">The sequence shown here is derived from an EMBL/GenBank/DDBJ whole genome shotgun (WGS) entry which is preliminary data.</text>
</comment>
<dbReference type="GO" id="GO:0019897">
    <property type="term" value="C:extrinsic component of plasma membrane"/>
    <property type="evidence" value="ECO:0007669"/>
    <property type="project" value="UniProtKB-UniRule"/>
</dbReference>
<dbReference type="SUPFAM" id="SSF56719">
    <property type="entry name" value="Type II DNA topoisomerase"/>
    <property type="match status" value="1"/>
</dbReference>
<dbReference type="InterPro" id="IPR013758">
    <property type="entry name" value="Topo_IIA_A/C_ab"/>
</dbReference>
<keyword evidence="5 7" id="KW-0472">Membrane</keyword>
<dbReference type="InterPro" id="IPR013757">
    <property type="entry name" value="Topo_IIA_A_a_sf"/>
</dbReference>
<keyword evidence="3 7" id="KW-0799">Topoisomerase</keyword>
<evidence type="ECO:0000313" key="10">
    <source>
        <dbReference type="EMBL" id="KCZ87985.1"/>
    </source>
</evidence>
<comment type="subcellular location">
    <subcellularLocation>
        <location evidence="7">Cell membrane</location>
        <topology evidence="7">Peripheral membrane protein</topology>
    </subcellularLocation>
</comment>
<evidence type="ECO:0000256" key="6">
    <source>
        <dbReference type="ARBA" id="ARBA00023235"/>
    </source>
</evidence>
<dbReference type="HAMAP" id="MF_00936">
    <property type="entry name" value="ParC_type1"/>
    <property type="match status" value="1"/>
</dbReference>
<dbReference type="EMBL" id="ARYJ01000006">
    <property type="protein sequence ID" value="KCZ87985.1"/>
    <property type="molecule type" value="Genomic_DNA"/>
</dbReference>
<dbReference type="AlphaFoldDB" id="A0A059FBK4"/>
<dbReference type="Gene3D" id="1.10.268.10">
    <property type="entry name" value="Topoisomerase, domain 3"/>
    <property type="match status" value="1"/>
</dbReference>
<dbReference type="GO" id="GO:0005524">
    <property type="term" value="F:ATP binding"/>
    <property type="evidence" value="ECO:0007669"/>
    <property type="project" value="InterPro"/>
</dbReference>
<dbReference type="InterPro" id="IPR013760">
    <property type="entry name" value="Topo_IIA-like_dom_sf"/>
</dbReference>
<comment type="subunit">
    <text evidence="7">Heterotetramer composed of ParC and ParE.</text>
</comment>
<proteinExistence type="inferred from homology"/>
<dbReference type="PATRIC" id="fig|1280952.3.peg.2078"/>
<dbReference type="OrthoDB" id="9806486at2"/>
<keyword evidence="6 7" id="KW-0413">Isomerase</keyword>
<gene>
    <name evidence="7" type="primary">parC</name>
    <name evidence="10" type="ORF">HJA_10400</name>
</gene>
<dbReference type="STRING" id="1280952.HJA_10400"/>
<dbReference type="eggNOG" id="COG0188">
    <property type="taxonomic scope" value="Bacteria"/>
</dbReference>
<evidence type="ECO:0000256" key="8">
    <source>
        <dbReference type="PROSITE-ProRule" id="PRU01384"/>
    </source>
</evidence>
<keyword evidence="4 7" id="KW-0238">DNA-binding</keyword>
<dbReference type="GO" id="GO:0005737">
    <property type="term" value="C:cytoplasm"/>
    <property type="evidence" value="ECO:0007669"/>
    <property type="project" value="TreeGrafter"/>
</dbReference>
<evidence type="ECO:0000256" key="4">
    <source>
        <dbReference type="ARBA" id="ARBA00023125"/>
    </source>
</evidence>
<feature type="active site" description="O-(5'-phospho-DNA)-tyrosine intermediate" evidence="7 8">
    <location>
        <position position="127"/>
    </location>
</feature>
<dbReference type="InterPro" id="IPR005742">
    <property type="entry name" value="TopoIV_A_Gneg"/>
</dbReference>
<protein>
    <recommendedName>
        <fullName evidence="7">DNA topoisomerase 4 subunit A</fullName>
        <ecNumber evidence="7">5.6.2.2</ecNumber>
    </recommendedName>
    <alternativeName>
        <fullName evidence="7">Topoisomerase IV subunit A</fullName>
    </alternativeName>
</protein>
<dbReference type="GO" id="GO:0009330">
    <property type="term" value="C:DNA topoisomerase type II (double strand cut, ATP-hydrolyzing) complex"/>
    <property type="evidence" value="ECO:0007669"/>
    <property type="project" value="TreeGrafter"/>
</dbReference>
<dbReference type="GO" id="GO:0003918">
    <property type="term" value="F:DNA topoisomerase type II (double strand cut, ATP-hydrolyzing) activity"/>
    <property type="evidence" value="ECO:0007669"/>
    <property type="project" value="UniProtKB-UniRule"/>
</dbReference>
<dbReference type="SMART" id="SM00434">
    <property type="entry name" value="TOP4c"/>
    <property type="match status" value="1"/>
</dbReference>
<dbReference type="InterPro" id="IPR050220">
    <property type="entry name" value="Type_II_DNA_Topoisomerases"/>
</dbReference>
<evidence type="ECO:0000313" key="11">
    <source>
        <dbReference type="Proteomes" id="UP000024816"/>
    </source>
</evidence>
<dbReference type="InterPro" id="IPR035516">
    <property type="entry name" value="Gyrase/topoIV_suA_C"/>
</dbReference>
<evidence type="ECO:0000256" key="2">
    <source>
        <dbReference type="ARBA" id="ARBA00022475"/>
    </source>
</evidence>
<dbReference type="PROSITE" id="PS52040">
    <property type="entry name" value="TOPO_IIA"/>
    <property type="match status" value="1"/>
</dbReference>
<dbReference type="FunFam" id="1.10.268.10:FF:000001">
    <property type="entry name" value="DNA gyrase subunit A"/>
    <property type="match status" value="1"/>
</dbReference>
<dbReference type="PANTHER" id="PTHR43493:SF1">
    <property type="entry name" value="DNA TOPOISOMERASE 4 SUBUNIT A"/>
    <property type="match status" value="1"/>
</dbReference>
<dbReference type="RefSeq" id="WP_035581903.1">
    <property type="nucleotide sequence ID" value="NZ_ARYJ01000006.1"/>
</dbReference>
<evidence type="ECO:0000256" key="7">
    <source>
        <dbReference type="HAMAP-Rule" id="MF_00936"/>
    </source>
</evidence>
<dbReference type="Gene3D" id="3.30.1360.40">
    <property type="match status" value="1"/>
</dbReference>
<evidence type="ECO:0000256" key="1">
    <source>
        <dbReference type="ARBA" id="ARBA00000185"/>
    </source>
</evidence>
<dbReference type="InterPro" id="IPR002205">
    <property type="entry name" value="Topo_IIA_dom_A"/>
</dbReference>
<reference evidence="10 11" key="1">
    <citation type="journal article" date="2014" name="Antonie Van Leeuwenhoek">
        <title>Hyphomonas beringensis sp. nov. and Hyphomonas chukchiensis sp. nov., isolated from surface seawater of the Bering Sea and Chukchi Sea.</title>
        <authorList>
            <person name="Li C."/>
            <person name="Lai Q."/>
            <person name="Li G."/>
            <person name="Dong C."/>
            <person name="Wang J."/>
            <person name="Liao Y."/>
            <person name="Shao Z."/>
        </authorList>
    </citation>
    <scope>NUCLEOTIDE SEQUENCE [LARGE SCALE GENOMIC DNA]</scope>
    <source>
        <strain evidence="10 11">VP2</strain>
    </source>
</reference>
<comment type="similarity">
    <text evidence="7">Belongs to the type II topoisomerase GyrA/ParC subunit family. ParC type 1 subfamily.</text>
</comment>
<organism evidence="10 11">
    <name type="scientific">Hyphomonas jannaschiana VP2</name>
    <dbReference type="NCBI Taxonomy" id="1280952"/>
    <lineage>
        <taxon>Bacteria</taxon>
        <taxon>Pseudomonadati</taxon>
        <taxon>Pseudomonadota</taxon>
        <taxon>Alphaproteobacteria</taxon>
        <taxon>Hyphomonadales</taxon>
        <taxon>Hyphomonadaceae</taxon>
        <taxon>Hyphomonas</taxon>
    </lineage>
</organism>
<feature type="site" description="Interaction with DNA" evidence="7">
    <location>
        <position position="85"/>
    </location>
</feature>
<dbReference type="Pfam" id="PF00521">
    <property type="entry name" value="DNA_topoisoIV"/>
    <property type="match status" value="1"/>
</dbReference>
<dbReference type="NCBIfam" id="TIGR01062">
    <property type="entry name" value="parC_Gneg"/>
    <property type="match status" value="1"/>
</dbReference>
<dbReference type="GO" id="GO:0005694">
    <property type="term" value="C:chromosome"/>
    <property type="evidence" value="ECO:0007669"/>
    <property type="project" value="InterPro"/>
</dbReference>
<dbReference type="EC" id="5.6.2.2" evidence="7"/>
<keyword evidence="11" id="KW-1185">Reference proteome</keyword>
<dbReference type="GO" id="GO:0003677">
    <property type="term" value="F:DNA binding"/>
    <property type="evidence" value="ECO:0007669"/>
    <property type="project" value="UniProtKB-UniRule"/>
</dbReference>
<accession>A0A059FBK4</accession>
<comment type="catalytic activity">
    <reaction evidence="1 7 8">
        <text>ATP-dependent breakage, passage and rejoining of double-stranded DNA.</text>
        <dbReference type="EC" id="5.6.2.2"/>
    </reaction>
</comment>
<dbReference type="Proteomes" id="UP000024816">
    <property type="component" value="Unassembled WGS sequence"/>
</dbReference>